<gene>
    <name evidence="1" type="ORF">US19_C0051G0014</name>
</gene>
<dbReference type="EMBL" id="LBSA01000051">
    <property type="protein sequence ID" value="KKQ07257.1"/>
    <property type="molecule type" value="Genomic_DNA"/>
</dbReference>
<dbReference type="Pfam" id="PF13578">
    <property type="entry name" value="Methyltransf_24"/>
    <property type="match status" value="1"/>
</dbReference>
<dbReference type="PANTHER" id="PTHR37909:SF1">
    <property type="entry name" value="S-ADENOSYL-L-METHIONINE-DEPENDENT METHYLTRANSFERASES SUPERFAMILY PROTEIN"/>
    <property type="match status" value="1"/>
</dbReference>
<dbReference type="InterPro" id="IPR029063">
    <property type="entry name" value="SAM-dependent_MTases_sf"/>
</dbReference>
<dbReference type="Proteomes" id="UP000034492">
    <property type="component" value="Unassembled WGS sequence"/>
</dbReference>
<dbReference type="SUPFAM" id="SSF53335">
    <property type="entry name" value="S-adenosyl-L-methionine-dependent methyltransferases"/>
    <property type="match status" value="1"/>
</dbReference>
<evidence type="ECO:0008006" key="3">
    <source>
        <dbReference type="Google" id="ProtNLM"/>
    </source>
</evidence>
<sequence length="225" mass="26104">MINPTEYIKQKYTTADGNPRVLKGITRQELYKLFAQLGYTKGCEVGVEKGKNAQNMFECIPNLQLYAVDPYKQHPQCSYEATAYLRRWDDRYLRAVKRQAQKRLQDKNAVIIEKFSEDGVKDIPDNSLDFVYIDGDHSYDAVMQDIILWGRKVRKGGIISGHDYFYDNNKEGRKAKVTQAVNDYTRVHGIEFYITGEDKYVKKGDISPSWFWVKMEDIYPNVVGA</sequence>
<name>A0A0G0EP54_9BACT</name>
<dbReference type="Gene3D" id="3.40.50.150">
    <property type="entry name" value="Vaccinia Virus protein VP39"/>
    <property type="match status" value="1"/>
</dbReference>
<dbReference type="AlphaFoldDB" id="A0A0G0EP54"/>
<comment type="caution">
    <text evidence="1">The sequence shown here is derived from an EMBL/GenBank/DDBJ whole genome shotgun (WGS) entry which is preliminary data.</text>
</comment>
<reference evidence="1 2" key="1">
    <citation type="journal article" date="2015" name="Nature">
        <title>rRNA introns, odd ribosomes, and small enigmatic genomes across a large radiation of phyla.</title>
        <authorList>
            <person name="Brown C.T."/>
            <person name="Hug L.A."/>
            <person name="Thomas B.C."/>
            <person name="Sharon I."/>
            <person name="Castelle C.J."/>
            <person name="Singh A."/>
            <person name="Wilkins M.J."/>
            <person name="Williams K.H."/>
            <person name="Banfield J.F."/>
        </authorList>
    </citation>
    <scope>NUCLEOTIDE SEQUENCE [LARGE SCALE GENOMIC DNA]</scope>
</reference>
<evidence type="ECO:0000313" key="1">
    <source>
        <dbReference type="EMBL" id="KKQ07257.1"/>
    </source>
</evidence>
<proteinExistence type="predicted"/>
<evidence type="ECO:0000313" key="2">
    <source>
        <dbReference type="Proteomes" id="UP000034492"/>
    </source>
</evidence>
<dbReference type="PANTHER" id="PTHR37909">
    <property type="entry name" value="S-ADENOSYL-L-METHIONINE-DEPENDENT METHYLTRANSFERASES SUPERFAMILY PROTEIN"/>
    <property type="match status" value="1"/>
</dbReference>
<organism evidence="1 2">
    <name type="scientific">Candidatus Daviesbacteria bacterium GW2011_GWB1_36_5</name>
    <dbReference type="NCBI Taxonomy" id="1618426"/>
    <lineage>
        <taxon>Bacteria</taxon>
        <taxon>Candidatus Daviesiibacteriota</taxon>
    </lineage>
</organism>
<accession>A0A0G0EP54</accession>
<protein>
    <recommendedName>
        <fullName evidence="3">Class I SAM-dependent methyltransferase</fullName>
    </recommendedName>
</protein>